<evidence type="ECO:0000313" key="3">
    <source>
        <dbReference type="EMBL" id="KAK2092705.1"/>
    </source>
</evidence>
<protein>
    <recommendedName>
        <fullName evidence="2">REM-1 domain-containing protein</fullName>
    </recommendedName>
</protein>
<name>A0ABQ9U6M5_SAGOE</name>
<organism evidence="3 4">
    <name type="scientific">Saguinus oedipus</name>
    <name type="common">Cotton-top tamarin</name>
    <name type="synonym">Oedipomidas oedipus</name>
    <dbReference type="NCBI Taxonomy" id="9490"/>
    <lineage>
        <taxon>Eukaryota</taxon>
        <taxon>Metazoa</taxon>
        <taxon>Chordata</taxon>
        <taxon>Craniata</taxon>
        <taxon>Vertebrata</taxon>
        <taxon>Euteleostomi</taxon>
        <taxon>Mammalia</taxon>
        <taxon>Eutheria</taxon>
        <taxon>Euarchontoglires</taxon>
        <taxon>Primates</taxon>
        <taxon>Haplorrhini</taxon>
        <taxon>Platyrrhini</taxon>
        <taxon>Cebidae</taxon>
        <taxon>Callitrichinae</taxon>
        <taxon>Saguinus</taxon>
    </lineage>
</organism>
<sequence length="138" mass="15457">MVMREGVKVRPSTVAQKICKEASVGRQDKAFRRGNLGCSSLRDLKKAGAPGDRCKGTGCGGEWREEKDRFGDTELQRKLDHEIRMREGACKLLAACSQREQTLEATKSLLVCNSRILSYMGELQRRKEAQVLGKTGRR</sequence>
<dbReference type="SMART" id="SM00742">
    <property type="entry name" value="Hr1"/>
    <property type="match status" value="1"/>
</dbReference>
<feature type="domain" description="REM-1" evidence="2">
    <location>
        <begin position="56"/>
        <end position="132"/>
    </location>
</feature>
<gene>
    <name evidence="3" type="ORF">P7K49_029234</name>
</gene>
<dbReference type="InterPro" id="IPR011072">
    <property type="entry name" value="HR1_rho-bd"/>
</dbReference>
<proteinExistence type="predicted"/>
<dbReference type="Proteomes" id="UP001266305">
    <property type="component" value="Unassembled WGS sequence"/>
</dbReference>
<dbReference type="PANTHER" id="PTHR21538:SF19">
    <property type="entry name" value="RHOTEKIN"/>
    <property type="match status" value="1"/>
</dbReference>
<keyword evidence="1" id="KW-0175">Coiled coil</keyword>
<reference evidence="3 4" key="1">
    <citation type="submission" date="2023-05" db="EMBL/GenBank/DDBJ databases">
        <title>B98-5 Cell Line De Novo Hybrid Assembly: An Optical Mapping Approach.</title>
        <authorList>
            <person name="Kananen K."/>
            <person name="Auerbach J.A."/>
            <person name="Kautto E."/>
            <person name="Blachly J.S."/>
        </authorList>
    </citation>
    <scope>NUCLEOTIDE SEQUENCE [LARGE SCALE GENOMIC DNA]</scope>
    <source>
        <strain evidence="3">B95-8</strain>
        <tissue evidence="3">Cell line</tissue>
    </source>
</reference>
<dbReference type="PROSITE" id="PS51860">
    <property type="entry name" value="REM_1"/>
    <property type="match status" value="1"/>
</dbReference>
<dbReference type="EMBL" id="JASSZA010000015">
    <property type="protein sequence ID" value="KAK2092705.1"/>
    <property type="molecule type" value="Genomic_DNA"/>
</dbReference>
<evidence type="ECO:0000259" key="2">
    <source>
        <dbReference type="PROSITE" id="PS51860"/>
    </source>
</evidence>
<accession>A0ABQ9U6M5</accession>
<keyword evidence="4" id="KW-1185">Reference proteome</keyword>
<evidence type="ECO:0000256" key="1">
    <source>
        <dbReference type="PROSITE-ProRule" id="PRU01207"/>
    </source>
</evidence>
<evidence type="ECO:0000313" key="4">
    <source>
        <dbReference type="Proteomes" id="UP001266305"/>
    </source>
</evidence>
<dbReference type="PANTHER" id="PTHR21538">
    <property type="entry name" value="ANILLIN/RHOTEKIN RTKN"/>
    <property type="match status" value="1"/>
</dbReference>
<comment type="caution">
    <text evidence="3">The sequence shown here is derived from an EMBL/GenBank/DDBJ whole genome shotgun (WGS) entry which is preliminary data.</text>
</comment>
<dbReference type="InterPro" id="IPR051364">
    <property type="entry name" value="Cytokinesis/Rho-signaling"/>
</dbReference>